<dbReference type="Gene3D" id="3.30.300.90">
    <property type="entry name" value="BolA-like"/>
    <property type="match status" value="1"/>
</dbReference>
<evidence type="ECO:0000313" key="4">
    <source>
        <dbReference type="Proteomes" id="UP000183063"/>
    </source>
</evidence>
<evidence type="ECO:0000313" key="3">
    <source>
        <dbReference type="EMBL" id="SEN22174.1"/>
    </source>
</evidence>
<sequence>MLLAWWEPFSQSNETMTLQTRIEEKLTAAFAPERLSVINESHLHAGHQPDITGTGETHMRVRIVSAKFAGMPRLARHRAITELLKPELDAGLHALAVEPAAPGEPVRW</sequence>
<dbReference type="InterPro" id="IPR036065">
    <property type="entry name" value="BolA-like_sf"/>
</dbReference>
<dbReference type="InterPro" id="IPR002634">
    <property type="entry name" value="BolA"/>
</dbReference>
<dbReference type="Proteomes" id="UP000183063">
    <property type="component" value="Unassembled WGS sequence"/>
</dbReference>
<reference evidence="2" key="3">
    <citation type="submission" date="2016-10" db="EMBL/GenBank/DDBJ databases">
        <authorList>
            <person name="de Groot N.N."/>
        </authorList>
    </citation>
    <scope>NUCLEOTIDE SEQUENCE [LARGE SCALE GENOMIC DNA]</scope>
    <source>
        <strain evidence="2">CCBAU85039</strain>
    </source>
</reference>
<dbReference type="EMBL" id="FOCV01000003">
    <property type="protein sequence ID" value="SEN22174.1"/>
    <property type="molecule type" value="Genomic_DNA"/>
</dbReference>
<reference evidence="4" key="1">
    <citation type="submission" date="2016-10" db="EMBL/GenBank/DDBJ databases">
        <authorList>
            <person name="Wibberg D."/>
        </authorList>
    </citation>
    <scope>NUCLEOTIDE SEQUENCE [LARGE SCALE GENOMIC DNA]</scope>
</reference>
<organism evidence="2 4">
    <name type="scientific">Rhizobium tibeticum</name>
    <dbReference type="NCBI Taxonomy" id="501024"/>
    <lineage>
        <taxon>Bacteria</taxon>
        <taxon>Pseudomonadati</taxon>
        <taxon>Pseudomonadota</taxon>
        <taxon>Alphaproteobacteria</taxon>
        <taxon>Hyphomicrobiales</taxon>
        <taxon>Rhizobiaceae</taxon>
        <taxon>Rhizobium/Agrobacterium group</taxon>
        <taxon>Rhizobium</taxon>
    </lineage>
</organism>
<dbReference type="SUPFAM" id="SSF82657">
    <property type="entry name" value="BolA-like"/>
    <property type="match status" value="1"/>
</dbReference>
<name>A0A1H8ESR0_9HYPH</name>
<dbReference type="PANTHER" id="PTHR46230:SF7">
    <property type="entry name" value="BOLA-LIKE PROTEIN 1"/>
    <property type="match status" value="1"/>
</dbReference>
<reference evidence="3 5" key="2">
    <citation type="submission" date="2016-10" db="EMBL/GenBank/DDBJ databases">
        <authorList>
            <person name="Varghese N."/>
            <person name="Submissions S."/>
        </authorList>
    </citation>
    <scope>NUCLEOTIDE SEQUENCE [LARGE SCALE GENOMIC DNA]</scope>
    <source>
        <strain evidence="3 5">CGMCC 1.7071</strain>
    </source>
</reference>
<protein>
    <submittedName>
        <fullName evidence="3">BolA protein</fullName>
    </submittedName>
    <submittedName>
        <fullName evidence="2">Transcriptional regulator BolA</fullName>
    </submittedName>
</protein>
<gene>
    <name evidence="2" type="ORF">RTCCBAU85039_0038</name>
    <name evidence="3" type="ORF">SAMN05216228_100340</name>
</gene>
<dbReference type="GO" id="GO:0016226">
    <property type="term" value="P:iron-sulfur cluster assembly"/>
    <property type="evidence" value="ECO:0007669"/>
    <property type="project" value="TreeGrafter"/>
</dbReference>
<comment type="similarity">
    <text evidence="1">Belongs to the BolA/IbaG family.</text>
</comment>
<dbReference type="AlphaFoldDB" id="A0A1H8ESR0"/>
<dbReference type="Proteomes" id="UP000198939">
    <property type="component" value="Unassembled WGS sequence"/>
</dbReference>
<accession>A0A1H8ESR0</accession>
<dbReference type="Pfam" id="PF01722">
    <property type="entry name" value="BolA"/>
    <property type="match status" value="1"/>
</dbReference>
<evidence type="ECO:0000313" key="5">
    <source>
        <dbReference type="Proteomes" id="UP000198939"/>
    </source>
</evidence>
<proteinExistence type="inferred from homology"/>
<evidence type="ECO:0000256" key="1">
    <source>
        <dbReference type="RuleBase" id="RU003860"/>
    </source>
</evidence>
<dbReference type="PANTHER" id="PTHR46230">
    <property type="match status" value="1"/>
</dbReference>
<keyword evidence="5" id="KW-1185">Reference proteome</keyword>
<dbReference type="STRING" id="501024.RTCCBAU85039_0038"/>
<evidence type="ECO:0000313" key="2">
    <source>
        <dbReference type="EMBL" id="SEH38136.1"/>
    </source>
</evidence>
<dbReference type="EMBL" id="FNXB01000001">
    <property type="protein sequence ID" value="SEH38136.1"/>
    <property type="molecule type" value="Genomic_DNA"/>
</dbReference>
<dbReference type="PIRSF" id="PIRSF003113">
    <property type="entry name" value="BolA"/>
    <property type="match status" value="1"/>
</dbReference>